<dbReference type="HOGENOM" id="CLU_705605_0_0_14"/>
<dbReference type="KEGG" id="mat:MARTH_orf555"/>
<dbReference type="STRING" id="243272.MARTH_orf555"/>
<gene>
    <name evidence="1" type="ordered locus">MARTH_orf555</name>
</gene>
<keyword evidence="2" id="KW-1185">Reference proteome</keyword>
<sequence length="391" mass="44199">MNTSSLLPFNDSTLLKKDSSKQVYEKLEKLYDKYSLRSKKESNYIFNNNKGEYEVNKSVDDKHLASNALQHYNYQSAQALNNYLREGFLNSLANVDYSKYVKNTTIMKNYEFGFNYYKKVAIAYHKEHGASNETIKKLERLSYKKGNDIKSLQDSIKSIKKENLNKYINSKTMTGHKLELNKLVYEEQKADVVSKINSAVKVAGGLVQAAGSISQLYFSIQAAGPNQTLNVVKSVQGLVGSVLGVFSSLPGVAVAAAAIDIVFTIITQLIGEKTQYDYVYSQTGNAKSQYIWDGGVTTSRLWGFWQSEDSTIANAKLLEPVQFMPEFSTDFYYYNGKIYQDHQTGVLEKDLIYDVLTSDDQAFLKANDLEYLYSFEKTSKGNSNRYFATMG</sequence>
<reference evidence="1 2" key="1">
    <citation type="journal article" date="2008" name="Infect. Immun.">
        <title>Genome of Mycoplasma arthritidis.</title>
        <authorList>
            <person name="Dybvig K."/>
            <person name="Zuhua C."/>
            <person name="Lao P."/>
            <person name="Jordan D.S."/>
            <person name="French C.T."/>
            <person name="Tu A.H."/>
            <person name="Loraine A.E."/>
        </authorList>
    </citation>
    <scope>NUCLEOTIDE SEQUENCE [LARGE SCALE GENOMIC DNA]</scope>
    <source>
        <strain evidence="1 2">158L3-1</strain>
    </source>
</reference>
<name>B3PMW1_META1</name>
<proteinExistence type="predicted"/>
<organism evidence="1 2">
    <name type="scientific">Metamycoplasma arthritidis (strain 158L3-1)</name>
    <name type="common">Mycoplasma arthritidis</name>
    <dbReference type="NCBI Taxonomy" id="243272"/>
    <lineage>
        <taxon>Bacteria</taxon>
        <taxon>Bacillati</taxon>
        <taxon>Mycoplasmatota</taxon>
        <taxon>Mycoplasmoidales</taxon>
        <taxon>Metamycoplasmataceae</taxon>
        <taxon>Metamycoplasma</taxon>
    </lineage>
</organism>
<accession>B3PMW1</accession>
<dbReference type="EMBL" id="CP001047">
    <property type="protein sequence ID" value="ACF07363.1"/>
    <property type="molecule type" value="Genomic_DNA"/>
</dbReference>
<evidence type="ECO:0000313" key="1">
    <source>
        <dbReference type="EMBL" id="ACF07363.1"/>
    </source>
</evidence>
<dbReference type="AlphaFoldDB" id="B3PMW1"/>
<evidence type="ECO:0000313" key="2">
    <source>
        <dbReference type="Proteomes" id="UP000008812"/>
    </source>
</evidence>
<protein>
    <submittedName>
        <fullName evidence="1">Hypothetical membrane protein</fullName>
    </submittedName>
</protein>
<dbReference type="RefSeq" id="WP_012498320.1">
    <property type="nucleotide sequence ID" value="NC_011025.1"/>
</dbReference>
<dbReference type="Proteomes" id="UP000008812">
    <property type="component" value="Chromosome"/>
</dbReference>